<accession>A0ABT9ZNG0</accession>
<protein>
    <submittedName>
        <fullName evidence="1">Uncharacterized protein</fullName>
    </submittedName>
</protein>
<dbReference type="EMBL" id="JAUSUG010000001">
    <property type="protein sequence ID" value="MDQ0252742.1"/>
    <property type="molecule type" value="Genomic_DNA"/>
</dbReference>
<name>A0ABT9ZNG0_9BACI</name>
<evidence type="ECO:0000313" key="2">
    <source>
        <dbReference type="Proteomes" id="UP001230005"/>
    </source>
</evidence>
<evidence type="ECO:0000313" key="1">
    <source>
        <dbReference type="EMBL" id="MDQ0252742.1"/>
    </source>
</evidence>
<dbReference type="Proteomes" id="UP001230005">
    <property type="component" value="Unassembled WGS sequence"/>
</dbReference>
<proteinExistence type="predicted"/>
<organism evidence="1 2">
    <name type="scientific">Evansella vedderi</name>
    <dbReference type="NCBI Taxonomy" id="38282"/>
    <lineage>
        <taxon>Bacteria</taxon>
        <taxon>Bacillati</taxon>
        <taxon>Bacillota</taxon>
        <taxon>Bacilli</taxon>
        <taxon>Bacillales</taxon>
        <taxon>Bacillaceae</taxon>
        <taxon>Evansella</taxon>
    </lineage>
</organism>
<comment type="caution">
    <text evidence="1">The sequence shown here is derived from an EMBL/GenBank/DDBJ whole genome shotgun (WGS) entry which is preliminary data.</text>
</comment>
<keyword evidence="2" id="KW-1185">Reference proteome</keyword>
<gene>
    <name evidence="1" type="ORF">J2S74_000114</name>
</gene>
<sequence>MKWKYVSNEVKFLHFVKNQKEVDITGEIGSSWISPVSIYLLRRLDAGGL</sequence>
<reference evidence="1 2" key="1">
    <citation type="submission" date="2023-07" db="EMBL/GenBank/DDBJ databases">
        <title>Genomic Encyclopedia of Type Strains, Phase IV (KMG-IV): sequencing the most valuable type-strain genomes for metagenomic binning, comparative biology and taxonomic classification.</title>
        <authorList>
            <person name="Goeker M."/>
        </authorList>
    </citation>
    <scope>NUCLEOTIDE SEQUENCE [LARGE SCALE GENOMIC DNA]</scope>
    <source>
        <strain evidence="1 2">DSM 9768</strain>
    </source>
</reference>